<proteinExistence type="predicted"/>
<dbReference type="GeneID" id="29989644"/>
<protein>
    <recommendedName>
        <fullName evidence="1">N,N-dimethylformamidase beta subunit-like C-terminal domain-containing protein</fullName>
    </recommendedName>
</protein>
<dbReference type="STRING" id="398673.A0A2P4ZRN9"/>
<reference evidence="2 3" key="1">
    <citation type="journal article" date="2016" name="Genome Announc.">
        <title>Draft Whole-Genome Sequence of Trichoderma gamsii T6085, a Promising Biocontrol Agent of Fusarium Head Blight on Wheat.</title>
        <authorList>
            <person name="Baroncelli R."/>
            <person name="Zapparata A."/>
            <person name="Piaggeschi G."/>
            <person name="Sarrocco S."/>
            <person name="Vannacci G."/>
        </authorList>
    </citation>
    <scope>NUCLEOTIDE SEQUENCE [LARGE SCALE GENOMIC DNA]</scope>
    <source>
        <strain evidence="2 3">T6085</strain>
    </source>
</reference>
<name>A0A2P4ZRN9_9HYPO</name>
<dbReference type="Proteomes" id="UP000054821">
    <property type="component" value="Unassembled WGS sequence"/>
</dbReference>
<evidence type="ECO:0000259" key="1">
    <source>
        <dbReference type="Pfam" id="PF20254"/>
    </source>
</evidence>
<organism evidence="2 3">
    <name type="scientific">Trichoderma gamsii</name>
    <dbReference type="NCBI Taxonomy" id="398673"/>
    <lineage>
        <taxon>Eukaryota</taxon>
        <taxon>Fungi</taxon>
        <taxon>Dikarya</taxon>
        <taxon>Ascomycota</taxon>
        <taxon>Pezizomycotina</taxon>
        <taxon>Sordariomycetes</taxon>
        <taxon>Hypocreomycetidae</taxon>
        <taxon>Hypocreales</taxon>
        <taxon>Hypocreaceae</taxon>
        <taxon>Trichoderma</taxon>
    </lineage>
</organism>
<feature type="domain" description="N,N-dimethylformamidase beta subunit-like C-terminal" evidence="1">
    <location>
        <begin position="286"/>
        <end position="671"/>
    </location>
</feature>
<evidence type="ECO:0000313" key="2">
    <source>
        <dbReference type="EMBL" id="PON26966.1"/>
    </source>
</evidence>
<accession>A0A2P4ZRN9</accession>
<evidence type="ECO:0000313" key="3">
    <source>
        <dbReference type="Proteomes" id="UP000054821"/>
    </source>
</evidence>
<keyword evidence="3" id="KW-1185">Reference proteome</keyword>
<gene>
    <name evidence="2" type="ORF">TGAM01_v203915</name>
</gene>
<sequence length="691" mass="75572">MTMLENPPASSPPEIIGYVDPWIASPGSTIDVKVSSTEPDLNYHVTRLIHGPQGTDTSGMKPEIISSILPGSCKSRYQVAHPGSYAIISNRDYQVGSTGLEFSLYFQSHLVEAKHVQTLVSTLDISTKTGYAAILTAGGFVAFWIGTGKNVEVVSTEFKPDLKRWIELRFTIRGAEFEYQISPKSTFADIPQPASSGEKTLDYEAAITKPCILTLSAMFADGPVEASNHPINFFNGRIDSPTMRSACSNNHILAKWDFSLKMSTDSIVDVSGNRAGAEGRLINAPTRAVTGHDWDGMESDWTKAKYGYGAIHFHEDDLDDAAWETDFSITLPENLRSGVYAIELEAQNGSAKDTVPFYIRPTPATSAALGAKVAYIISTFTISMRKKQPILNMRPDYISWNFHRPRGLSADLLMLEYLEKSGIPYDVVCDHDLHTSGKASISRYGTIITGSHPEYHTVESLSAYADFIKAGGNVMYLGGNGFYWSCATQDDYFHRVEIRRGGEGIRSFTNPGGDRIFSSNGQSGLLWRSRGLPANCLFGVGCCAEGPGPGVPYKRTDAGKETSFAWMFDGIGEDELLGEFGFGGGASGDEMDKCDYKIGSPHNTVVVATSTGHPDRFGMFPEDISFPFQNVLGTQTREVRSDVTYYETNGGGAVFSVGSINWLCSLGWNHLQNNIARLTGNVLKEFVSRHK</sequence>
<dbReference type="InterPro" id="IPR046540">
    <property type="entry name" value="DMFA2_C"/>
</dbReference>
<comment type="caution">
    <text evidence="2">The sequence shown here is derived from an EMBL/GenBank/DDBJ whole genome shotgun (WGS) entry which is preliminary data.</text>
</comment>
<dbReference type="Pfam" id="PF20254">
    <property type="entry name" value="DMFA2_C"/>
    <property type="match status" value="1"/>
</dbReference>
<dbReference type="RefSeq" id="XP_018657250.1">
    <property type="nucleotide sequence ID" value="XM_018809561.1"/>
</dbReference>
<dbReference type="AlphaFoldDB" id="A0A2P4ZRN9"/>
<dbReference type="EMBL" id="JPDN02000011">
    <property type="protein sequence ID" value="PON26966.1"/>
    <property type="molecule type" value="Genomic_DNA"/>
</dbReference>